<dbReference type="GO" id="GO:0046872">
    <property type="term" value="F:metal ion binding"/>
    <property type="evidence" value="ECO:0007669"/>
    <property type="project" value="UniProtKB-KW"/>
</dbReference>
<dbReference type="EC" id="2.3.1.222" evidence="3 10"/>
<keyword evidence="13" id="KW-1185">Reference proteome</keyword>
<organism evidence="11">
    <name type="scientific">Neobacillus citreus</name>
    <dbReference type="NCBI Taxonomy" id="2833578"/>
    <lineage>
        <taxon>Bacteria</taxon>
        <taxon>Bacillati</taxon>
        <taxon>Bacillota</taxon>
        <taxon>Bacilli</taxon>
        <taxon>Bacillales</taxon>
        <taxon>Bacillaceae</taxon>
        <taxon>Neobacillus</taxon>
    </lineage>
</organism>
<keyword evidence="7" id="KW-0862">Zinc</keyword>
<reference evidence="11" key="1">
    <citation type="submission" date="2021-05" db="EMBL/GenBank/DDBJ databases">
        <title>Novel Bacillus species.</title>
        <authorList>
            <person name="Liu G."/>
        </authorList>
    </citation>
    <scope>NUCLEOTIDE SEQUENCE</scope>
    <source>
        <strain evidence="11 13">FJAT-50051</strain>
    </source>
</reference>
<comment type="catalytic activity">
    <reaction evidence="9 10">
        <text>propanoyl-CoA + phosphate = propanoyl phosphate + CoA</text>
        <dbReference type="Rhea" id="RHEA:28046"/>
        <dbReference type="ChEBI" id="CHEBI:43474"/>
        <dbReference type="ChEBI" id="CHEBI:57287"/>
        <dbReference type="ChEBI" id="CHEBI:57392"/>
        <dbReference type="ChEBI" id="CHEBI:58933"/>
        <dbReference type="EC" id="2.3.1.222"/>
    </reaction>
</comment>
<dbReference type="AlphaFoldDB" id="A0A942SU46"/>
<accession>A0A942SU46</accession>
<dbReference type="GO" id="GO:0016747">
    <property type="term" value="F:acyltransferase activity, transferring groups other than amino-acyl groups"/>
    <property type="evidence" value="ECO:0007669"/>
    <property type="project" value="InterPro"/>
</dbReference>
<evidence type="ECO:0000256" key="6">
    <source>
        <dbReference type="ARBA" id="ARBA00022723"/>
    </source>
</evidence>
<comment type="pathway">
    <text evidence="10">Polyol metabolism; 1,2-propanediol degradation.</text>
</comment>
<evidence type="ECO:0000313" key="11">
    <source>
        <dbReference type="EMBL" id="MBS4179878.1"/>
    </source>
</evidence>
<evidence type="ECO:0000256" key="4">
    <source>
        <dbReference type="ARBA" id="ARBA00020837"/>
    </source>
</evidence>
<evidence type="ECO:0000256" key="10">
    <source>
        <dbReference type="PIRNR" id="PIRNR010130"/>
    </source>
</evidence>
<evidence type="ECO:0000256" key="8">
    <source>
        <dbReference type="ARBA" id="ARBA00023315"/>
    </source>
</evidence>
<gene>
    <name evidence="12" type="ORF">KHB02_004145</name>
    <name evidence="11" type="ORF">KHB02_00615</name>
</gene>
<dbReference type="Proteomes" id="UP000677265">
    <property type="component" value="Unassembled WGS sequence"/>
</dbReference>
<comment type="caution">
    <text evidence="11">The sequence shown here is derived from an EMBL/GenBank/DDBJ whole genome shotgun (WGS) entry which is preliminary data.</text>
</comment>
<dbReference type="PANTHER" id="PTHR39453:SF1">
    <property type="entry name" value="PHOSPHATE PROPANOYLTRANSFERASE"/>
    <property type="match status" value="1"/>
</dbReference>
<evidence type="ECO:0000256" key="1">
    <source>
        <dbReference type="ARBA" id="ARBA00001947"/>
    </source>
</evidence>
<dbReference type="EMBL" id="JAGYPE010000001">
    <property type="protein sequence ID" value="MBS4179878.1"/>
    <property type="molecule type" value="Genomic_DNA"/>
</dbReference>
<protein>
    <recommendedName>
        <fullName evidence="4 10">Phosphate propanoyltransferase</fullName>
        <ecNumber evidence="3 10">2.3.1.222</ecNumber>
    </recommendedName>
</protein>
<evidence type="ECO:0000256" key="7">
    <source>
        <dbReference type="ARBA" id="ARBA00022833"/>
    </source>
</evidence>
<evidence type="ECO:0000256" key="3">
    <source>
        <dbReference type="ARBA" id="ARBA00012206"/>
    </source>
</evidence>
<proteinExistence type="inferred from homology"/>
<sequence>MKEELTKRIVEEVIRRLQQSPHDGACIPIGVSARHCHLKEKDLEFLFGKGYKLTKKADLSQPGQFAANETVIIAGSKGSIERVRVLGPLRKETQVEVSQTDAIKLGLMPPIRESGDLEGSSPVTIIGPNGSLFLEKGLIIAQAHIHMPPEQALQFSVEDGEYVAVEVGHLIRPIRYERVQIRVSPKYILEMHIDTDEANAGLIVSGQTGKLVKRDVEEVR</sequence>
<evidence type="ECO:0000256" key="9">
    <source>
        <dbReference type="ARBA" id="ARBA00047589"/>
    </source>
</evidence>
<keyword evidence="5 10" id="KW-0808">Transferase</keyword>
<name>A0A942SU46_9BACI</name>
<evidence type="ECO:0000256" key="5">
    <source>
        <dbReference type="ARBA" id="ARBA00022679"/>
    </source>
</evidence>
<evidence type="ECO:0000256" key="2">
    <source>
        <dbReference type="ARBA" id="ARBA00007342"/>
    </source>
</evidence>
<dbReference type="InterPro" id="IPR008300">
    <property type="entry name" value="PTAC"/>
</dbReference>
<evidence type="ECO:0000313" key="13">
    <source>
        <dbReference type="Proteomes" id="UP000677265"/>
    </source>
</evidence>
<comment type="similarity">
    <text evidence="2 10">Belongs to the PduL family.</text>
</comment>
<evidence type="ECO:0000313" key="12">
    <source>
        <dbReference type="EMBL" id="MCH6264714.1"/>
    </source>
</evidence>
<comment type="cofactor">
    <cofactor evidence="1">
        <name>Zn(2+)</name>
        <dbReference type="ChEBI" id="CHEBI:29105"/>
    </cofactor>
</comment>
<dbReference type="EMBL" id="JAGYPE020000004">
    <property type="protein sequence ID" value="MCH6264714.1"/>
    <property type="molecule type" value="Genomic_DNA"/>
</dbReference>
<keyword evidence="6" id="KW-0479">Metal-binding</keyword>
<dbReference type="Pfam" id="PF06130">
    <property type="entry name" value="PTAC"/>
    <property type="match status" value="1"/>
</dbReference>
<dbReference type="NCBIfam" id="NF011652">
    <property type="entry name" value="PRK15070.1"/>
    <property type="match status" value="1"/>
</dbReference>
<dbReference type="RefSeq" id="WP_213139925.1">
    <property type="nucleotide sequence ID" value="NZ_JAGYPE020000004.1"/>
</dbReference>
<dbReference type="PIRSF" id="PIRSF010130">
    <property type="entry name" value="PduL"/>
    <property type="match status" value="1"/>
</dbReference>
<keyword evidence="8 10" id="KW-0012">Acyltransferase</keyword>
<dbReference type="PANTHER" id="PTHR39453">
    <property type="entry name" value="PHOSPHATE PROPANOYLTRANSFERASE"/>
    <property type="match status" value="1"/>
</dbReference>
<comment type="function">
    <text evidence="10">Involved in 1,2-propanediol (1,2-PD) degradation by catalyzing the conversion of propanoyl-CoA to propanoyl-phosphate.</text>
</comment>